<dbReference type="Gene3D" id="3.40.525.10">
    <property type="entry name" value="CRAL-TRIO lipid binding domain"/>
    <property type="match status" value="1"/>
</dbReference>
<evidence type="ECO:0000256" key="4">
    <source>
        <dbReference type="SAM" id="MobiDB-lite"/>
    </source>
</evidence>
<dbReference type="Proteomes" id="UP000228380">
    <property type="component" value="Chromosome 16"/>
</dbReference>
<feature type="domain" description="CRAL/TRIO N-terminal" evidence="5">
    <location>
        <begin position="163"/>
        <end position="188"/>
    </location>
</feature>
<keyword evidence="3" id="KW-0472">Membrane</keyword>
<feature type="region of interest" description="Disordered" evidence="4">
    <location>
        <begin position="110"/>
        <end position="138"/>
    </location>
</feature>
<comment type="subcellular location">
    <subcellularLocation>
        <location evidence="1">Membrane</location>
    </subcellularLocation>
</comment>
<evidence type="ECO:0000313" key="7">
    <source>
        <dbReference type="RefSeq" id="XP_038970607.1"/>
    </source>
</evidence>
<evidence type="ECO:0000313" key="6">
    <source>
        <dbReference type="Proteomes" id="UP000228380"/>
    </source>
</evidence>
<evidence type="ECO:0000256" key="2">
    <source>
        <dbReference type="ARBA" id="ARBA00022448"/>
    </source>
</evidence>
<dbReference type="Pfam" id="PF03765">
    <property type="entry name" value="CRAL_TRIO_N"/>
    <property type="match status" value="1"/>
</dbReference>
<organism evidence="6 7">
    <name type="scientific">Phoenix dactylifera</name>
    <name type="common">Date palm</name>
    <dbReference type="NCBI Taxonomy" id="42345"/>
    <lineage>
        <taxon>Eukaryota</taxon>
        <taxon>Viridiplantae</taxon>
        <taxon>Streptophyta</taxon>
        <taxon>Embryophyta</taxon>
        <taxon>Tracheophyta</taxon>
        <taxon>Spermatophyta</taxon>
        <taxon>Magnoliopsida</taxon>
        <taxon>Liliopsida</taxon>
        <taxon>Arecaceae</taxon>
        <taxon>Coryphoideae</taxon>
        <taxon>Phoeniceae</taxon>
        <taxon>Phoenix</taxon>
    </lineage>
</organism>
<gene>
    <name evidence="7" type="primary">LOC120104138</name>
</gene>
<dbReference type="InterPro" id="IPR036273">
    <property type="entry name" value="CRAL/TRIO_N_dom_sf"/>
</dbReference>
<dbReference type="PANTHER" id="PTHR45932:SF2">
    <property type="entry name" value="PATELLIN-4"/>
    <property type="match status" value="1"/>
</dbReference>
<reference evidence="7" key="2">
    <citation type="submission" date="2025-08" db="UniProtKB">
        <authorList>
            <consortium name="RefSeq"/>
        </authorList>
    </citation>
    <scope>IDENTIFICATION</scope>
    <source>
        <tissue evidence="7">Young leaves</tissue>
    </source>
</reference>
<dbReference type="InterPro" id="IPR036865">
    <property type="entry name" value="CRAL-TRIO_dom_sf"/>
</dbReference>
<dbReference type="SMART" id="SM01100">
    <property type="entry name" value="CRAL_TRIO_N"/>
    <property type="match status" value="1"/>
</dbReference>
<dbReference type="GO" id="GO:0016020">
    <property type="term" value="C:membrane"/>
    <property type="evidence" value="ECO:0007669"/>
    <property type="project" value="UniProtKB-SubCell"/>
</dbReference>
<dbReference type="GO" id="GO:0008289">
    <property type="term" value="F:lipid binding"/>
    <property type="evidence" value="ECO:0007669"/>
    <property type="project" value="InterPro"/>
</dbReference>
<dbReference type="KEGG" id="pda:120104138"/>
<proteinExistence type="predicted"/>
<feature type="compositionally biased region" description="Basic and acidic residues" evidence="4">
    <location>
        <begin position="110"/>
        <end position="125"/>
    </location>
</feature>
<name>A0A8B8ZBD3_PHODC</name>
<sequence>MALADKSEETQVADIAVKAVEEPAEVIKAVMVETKEAKREQPEAEEEEEKVKVTQEAKTLGAFIQKNSSFKEESNFLSDLKYSEKKALMELGGKVEEAILKSKLFKKEERQEKRQEDKKERRQPDGEGEEDNSAAEEKAAEAVDKDISLWGVPLLPSKCPEGSNVVLLKFLRAREFKVKEAFEMLQNTLQWRKESRIDSILNEDSLGADFTNACYMDGVDREGRAV</sequence>
<accession>A0A8B8ZBD3</accession>
<dbReference type="OrthoDB" id="1746414at2759"/>
<evidence type="ECO:0000256" key="1">
    <source>
        <dbReference type="ARBA" id="ARBA00004370"/>
    </source>
</evidence>
<dbReference type="GeneID" id="120104138"/>
<dbReference type="SUPFAM" id="SSF46938">
    <property type="entry name" value="CRAL/TRIO N-terminal domain"/>
    <property type="match status" value="1"/>
</dbReference>
<evidence type="ECO:0000256" key="3">
    <source>
        <dbReference type="ARBA" id="ARBA00023136"/>
    </source>
</evidence>
<protein>
    <submittedName>
        <fullName evidence="7">Patellin-4-like</fullName>
    </submittedName>
</protein>
<dbReference type="InterPro" id="IPR011074">
    <property type="entry name" value="CRAL/TRIO_N_dom"/>
</dbReference>
<keyword evidence="2" id="KW-0813">Transport</keyword>
<dbReference type="RefSeq" id="XP_038970607.1">
    <property type="nucleotide sequence ID" value="XM_039114679.1"/>
</dbReference>
<dbReference type="AlphaFoldDB" id="A0A8B8ZBD3"/>
<dbReference type="PANTHER" id="PTHR45932">
    <property type="entry name" value="PATELLIN-1"/>
    <property type="match status" value="1"/>
</dbReference>
<dbReference type="InterPro" id="IPR044834">
    <property type="entry name" value="PATL"/>
</dbReference>
<keyword evidence="6" id="KW-1185">Reference proteome</keyword>
<reference evidence="6" key="1">
    <citation type="journal article" date="2019" name="Nat. Commun.">
        <title>Genome-wide association mapping of date palm fruit traits.</title>
        <authorList>
            <person name="Hazzouri K.M."/>
            <person name="Gros-Balthazard M."/>
            <person name="Flowers J.M."/>
            <person name="Copetti D."/>
            <person name="Lemansour A."/>
            <person name="Lebrun M."/>
            <person name="Masmoudi K."/>
            <person name="Ferrand S."/>
            <person name="Dhar M.I."/>
            <person name="Fresquez Z.A."/>
            <person name="Rosas U."/>
            <person name="Zhang J."/>
            <person name="Talag J."/>
            <person name="Lee S."/>
            <person name="Kudrna D."/>
            <person name="Powell R.F."/>
            <person name="Leitch I.J."/>
            <person name="Krueger R.R."/>
            <person name="Wing R.A."/>
            <person name="Amiri K.M.A."/>
            <person name="Purugganan M.D."/>
        </authorList>
    </citation>
    <scope>NUCLEOTIDE SEQUENCE [LARGE SCALE GENOMIC DNA]</scope>
    <source>
        <strain evidence="6">cv. Khalas</strain>
    </source>
</reference>
<evidence type="ECO:0000259" key="5">
    <source>
        <dbReference type="SMART" id="SM01100"/>
    </source>
</evidence>